<name>A0A0C4Y2K7_9BURK</name>
<dbReference type="STRING" id="68895.RR42_m1987"/>
<evidence type="ECO:0000313" key="2">
    <source>
        <dbReference type="Proteomes" id="UP000031843"/>
    </source>
</evidence>
<dbReference type="AlphaFoldDB" id="A0A0C4Y2K7"/>
<organism evidence="1 2">
    <name type="scientific">Cupriavidus basilensis</name>
    <dbReference type="NCBI Taxonomy" id="68895"/>
    <lineage>
        <taxon>Bacteria</taxon>
        <taxon>Pseudomonadati</taxon>
        <taxon>Pseudomonadota</taxon>
        <taxon>Betaproteobacteria</taxon>
        <taxon>Burkholderiales</taxon>
        <taxon>Burkholderiaceae</taxon>
        <taxon>Cupriavidus</taxon>
    </lineage>
</organism>
<sequence length="100" mass="11111">MGNVTYICGGTGVAEQDQLTDLEQQYNLGIIFTEGPRGDLLAGVNVQLRRHGRVLVAFQATGPRCLFKVPPADYRVEATYKQRTQYVIFETGSLGTGMRW</sequence>
<dbReference type="EMBL" id="CP010536">
    <property type="protein sequence ID" value="AJG19382.1"/>
    <property type="molecule type" value="Genomic_DNA"/>
</dbReference>
<accession>A0A0C4Y2K7</accession>
<proteinExistence type="predicted"/>
<dbReference type="Proteomes" id="UP000031843">
    <property type="component" value="Chromosome main"/>
</dbReference>
<reference evidence="1 2" key="1">
    <citation type="journal article" date="2015" name="Genome Announc.">
        <title>Complete Genome Sequence of Cupriavidus basilensis 4G11, Isolated from the Oak Ridge Field Research Center Site.</title>
        <authorList>
            <person name="Ray J."/>
            <person name="Waters R.J."/>
            <person name="Skerker J.M."/>
            <person name="Kuehl J.V."/>
            <person name="Price M.N."/>
            <person name="Huang J."/>
            <person name="Chakraborty R."/>
            <person name="Arkin A.P."/>
            <person name="Deutschbauer A."/>
        </authorList>
    </citation>
    <scope>NUCLEOTIDE SEQUENCE [LARGE SCALE GENOMIC DNA]</scope>
    <source>
        <strain evidence="1">4G11</strain>
    </source>
</reference>
<gene>
    <name evidence="1" type="ORF">RR42_m1987</name>
</gene>
<evidence type="ECO:0000313" key="1">
    <source>
        <dbReference type="EMBL" id="AJG19382.1"/>
    </source>
</evidence>
<keyword evidence="2" id="KW-1185">Reference proteome</keyword>
<dbReference type="KEGG" id="cbw:RR42_m1987"/>
<protein>
    <submittedName>
        <fullName evidence="1">Putative signal peptide protein</fullName>
    </submittedName>
</protein>